<comment type="similarity">
    <text evidence="9">Belongs to the RNA polymerase beta chain family.</text>
</comment>
<dbReference type="GO" id="GO:0097367">
    <property type="term" value="F:carbohydrate derivative binding"/>
    <property type="evidence" value="ECO:0007669"/>
    <property type="project" value="InterPro"/>
</dbReference>
<dbReference type="Gene3D" id="3.40.50.10490">
    <property type="entry name" value="Glucose-6-phosphate isomerase like protein, domain 1"/>
    <property type="match status" value="1"/>
</dbReference>
<dbReference type="GO" id="GO:0006351">
    <property type="term" value="P:DNA-templated transcription"/>
    <property type="evidence" value="ECO:0007669"/>
    <property type="project" value="InterPro"/>
</dbReference>
<proteinExistence type="inferred from homology"/>
<dbReference type="SMART" id="SM00499">
    <property type="entry name" value="AAI"/>
    <property type="match status" value="2"/>
</dbReference>
<keyword evidence="7" id="KW-0708">Seed storage protein</keyword>
<keyword evidence="13" id="KW-1185">Reference proteome</keyword>
<dbReference type="CDD" id="cd00261">
    <property type="entry name" value="AAI_SS"/>
    <property type="match status" value="1"/>
</dbReference>
<dbReference type="EMBL" id="CAKMRJ010005634">
    <property type="protein sequence ID" value="CAH1450243.1"/>
    <property type="molecule type" value="Genomic_DNA"/>
</dbReference>
<sequence length="459" mass="51614">MYHKYPPPQPSIHNHPTMAKLIALALAFTALVAFASAHSTIITTTIEEESTFSKEQCSQQLQGQRFNQCQRYLAQGQSRYEEDNRSQQQGGLQLCCQELQYVDEQCQCEAVKEAFREAQKMQQQQQGQQGGSFGSKQIRQMMQKAQNLPNQCKLQTRQCQVGKISITTFTTITEDTTYSRRGSQQQCEHIRGRQFNQCQNFIQRQMGSYATLLMSVSRQGQQPQGLEQCCSELQNVEEECQCEAMQEVYRQAQRQQQQGSQQRGRRGGQPQTQDLQQIVQIDDVKKALDKNPAKQVGSDVENMLKTGRLVAQSTLDLKEKAGMAVQAERQNFLRFLSHFRAVHRGSSLAGLRATSVRKLLPKSWGFVCPVDTPDDAPCGLLNHLTASCRKPLTNVIAIGIGGSFLGPLFVHTALQTDPEASKSAGGCQLRLMIGNLQLWKERWASCANPENDFTQKILM</sequence>
<gene>
    <name evidence="12" type="ORF">LVIROSA_LOCUS35679</name>
</gene>
<evidence type="ECO:0000256" key="1">
    <source>
        <dbReference type="ARBA" id="ARBA00008262"/>
    </source>
</evidence>
<evidence type="ECO:0000313" key="13">
    <source>
        <dbReference type="Proteomes" id="UP001157418"/>
    </source>
</evidence>
<evidence type="ECO:0000256" key="9">
    <source>
        <dbReference type="RuleBase" id="RU000434"/>
    </source>
</evidence>
<organism evidence="12 13">
    <name type="scientific">Lactuca virosa</name>
    <dbReference type="NCBI Taxonomy" id="75947"/>
    <lineage>
        <taxon>Eukaryota</taxon>
        <taxon>Viridiplantae</taxon>
        <taxon>Streptophyta</taxon>
        <taxon>Embryophyta</taxon>
        <taxon>Tracheophyta</taxon>
        <taxon>Spermatophyta</taxon>
        <taxon>Magnoliopsida</taxon>
        <taxon>eudicotyledons</taxon>
        <taxon>Gunneridae</taxon>
        <taxon>Pentapetalae</taxon>
        <taxon>asterids</taxon>
        <taxon>campanulids</taxon>
        <taxon>Asterales</taxon>
        <taxon>Asteraceae</taxon>
        <taxon>Cichorioideae</taxon>
        <taxon>Cichorieae</taxon>
        <taxon>Lactucinae</taxon>
        <taxon>Lactuca</taxon>
    </lineage>
</organism>
<feature type="domain" description="Bifunctional inhibitor/plant lipid transfer protein/seed storage helical" evidence="11">
    <location>
        <begin position="198"/>
        <end position="368"/>
    </location>
</feature>
<dbReference type="PANTHER" id="PTHR35496">
    <property type="entry name" value="2S SEED STORAGE PROTEIN 1-RELATED"/>
    <property type="match status" value="1"/>
</dbReference>
<dbReference type="GO" id="GO:0003677">
    <property type="term" value="F:DNA binding"/>
    <property type="evidence" value="ECO:0007669"/>
    <property type="project" value="InterPro"/>
</dbReference>
<reference evidence="12 13" key="1">
    <citation type="submission" date="2022-01" db="EMBL/GenBank/DDBJ databases">
        <authorList>
            <person name="Xiong W."/>
            <person name="Schranz E."/>
        </authorList>
    </citation>
    <scope>NUCLEOTIDE SEQUENCE [LARGE SCALE GENOMIC DNA]</scope>
</reference>
<dbReference type="SUPFAM" id="SSF64484">
    <property type="entry name" value="beta and beta-prime subunits of DNA dependent RNA-polymerase"/>
    <property type="match status" value="1"/>
</dbReference>
<dbReference type="InterPro" id="IPR007645">
    <property type="entry name" value="RNA_pol_Rpb2_3"/>
</dbReference>
<evidence type="ECO:0000259" key="11">
    <source>
        <dbReference type="SMART" id="SM00499"/>
    </source>
</evidence>
<comment type="caution">
    <text evidence="12">The sequence shown here is derived from an EMBL/GenBank/DDBJ whole genome shotgun (WGS) entry which is preliminary data.</text>
</comment>
<dbReference type="InterPro" id="IPR001672">
    <property type="entry name" value="G6P_Isomerase"/>
</dbReference>
<evidence type="ECO:0000256" key="4">
    <source>
        <dbReference type="ARBA" id="ARBA00022679"/>
    </source>
</evidence>
<protein>
    <recommendedName>
        <fullName evidence="2">DNA-directed RNA polymerase</fullName>
        <ecNumber evidence="2">2.7.7.6</ecNumber>
    </recommendedName>
</protein>
<evidence type="ECO:0000313" key="12">
    <source>
        <dbReference type="EMBL" id="CAH1450243.1"/>
    </source>
</evidence>
<dbReference type="GO" id="GO:0006094">
    <property type="term" value="P:gluconeogenesis"/>
    <property type="evidence" value="ECO:0007669"/>
    <property type="project" value="InterPro"/>
</dbReference>
<dbReference type="InterPro" id="IPR016140">
    <property type="entry name" value="Bifunc_inhib/LTP/seed_store"/>
</dbReference>
<dbReference type="SUPFAM" id="SSF53697">
    <property type="entry name" value="SIS domain"/>
    <property type="match status" value="1"/>
</dbReference>
<dbReference type="PANTHER" id="PTHR35496:SF4">
    <property type="entry name" value="2S SULFUR-RICH SEED STORAGE PROTEIN 2-LIKE"/>
    <property type="match status" value="1"/>
</dbReference>
<dbReference type="InterPro" id="IPR046348">
    <property type="entry name" value="SIS_dom_sf"/>
</dbReference>
<dbReference type="PROSITE" id="PS51463">
    <property type="entry name" value="P_GLUCOSE_ISOMERASE_3"/>
    <property type="match status" value="1"/>
</dbReference>
<evidence type="ECO:0000256" key="6">
    <source>
        <dbReference type="ARBA" id="ARBA00022761"/>
    </source>
</evidence>
<dbReference type="GO" id="GO:0006096">
    <property type="term" value="P:glycolytic process"/>
    <property type="evidence" value="ECO:0007669"/>
    <property type="project" value="InterPro"/>
</dbReference>
<comment type="similarity">
    <text evidence="1">Belongs to the 2S seed storage albumins family.</text>
</comment>
<keyword evidence="5" id="KW-0548">Nucleotidyltransferase</keyword>
<feature type="domain" description="Bifunctional inhibitor/plant lipid transfer protein/seed storage helical" evidence="11">
    <location>
        <begin position="57"/>
        <end position="159"/>
    </location>
</feature>
<feature type="region of interest" description="Disordered" evidence="10">
    <location>
        <begin position="253"/>
        <end position="276"/>
    </location>
</feature>
<evidence type="ECO:0000256" key="8">
    <source>
        <dbReference type="ARBA" id="ARBA00023163"/>
    </source>
</evidence>
<dbReference type="GO" id="GO:0003899">
    <property type="term" value="F:DNA-directed RNA polymerase activity"/>
    <property type="evidence" value="ECO:0007669"/>
    <property type="project" value="UniProtKB-EC"/>
</dbReference>
<dbReference type="SUPFAM" id="SSF47699">
    <property type="entry name" value="Bifunctional inhibitor/lipid-transfer protein/seed storage 2S albumin"/>
    <property type="match status" value="2"/>
</dbReference>
<dbReference type="AlphaFoldDB" id="A0AAU9PJQ8"/>
<accession>A0AAU9PJQ8</accession>
<keyword evidence="4" id="KW-0808">Transferase</keyword>
<dbReference type="Gene3D" id="1.10.110.10">
    <property type="entry name" value="Plant lipid-transfer and hydrophobic proteins"/>
    <property type="match status" value="2"/>
</dbReference>
<dbReference type="GO" id="GO:0004347">
    <property type="term" value="F:glucose-6-phosphate isomerase activity"/>
    <property type="evidence" value="ECO:0007669"/>
    <property type="project" value="InterPro"/>
</dbReference>
<dbReference type="GO" id="GO:0045735">
    <property type="term" value="F:nutrient reservoir activity"/>
    <property type="evidence" value="ECO:0007669"/>
    <property type="project" value="UniProtKB-KW"/>
</dbReference>
<name>A0AAU9PJQ8_9ASTR</name>
<keyword evidence="8" id="KW-0804">Transcription</keyword>
<dbReference type="Proteomes" id="UP001157418">
    <property type="component" value="Unassembled WGS sequence"/>
</dbReference>
<evidence type="ECO:0000256" key="10">
    <source>
        <dbReference type="SAM" id="MobiDB-lite"/>
    </source>
</evidence>
<dbReference type="EC" id="2.7.7.6" evidence="2"/>
<evidence type="ECO:0000256" key="5">
    <source>
        <dbReference type="ARBA" id="ARBA00022695"/>
    </source>
</evidence>
<dbReference type="Pfam" id="PF04565">
    <property type="entry name" value="RNA_pol_Rpb2_3"/>
    <property type="match status" value="1"/>
</dbReference>
<evidence type="ECO:0000256" key="7">
    <source>
        <dbReference type="ARBA" id="ARBA00023129"/>
    </source>
</evidence>
<evidence type="ECO:0000256" key="3">
    <source>
        <dbReference type="ARBA" id="ARBA00022478"/>
    </source>
</evidence>
<dbReference type="InterPro" id="IPR000617">
    <property type="entry name" value="Napin/2SS/CON"/>
</dbReference>
<keyword evidence="6" id="KW-0758">Storage protein</keyword>
<dbReference type="GO" id="GO:0000428">
    <property type="term" value="C:DNA-directed RNA polymerase complex"/>
    <property type="evidence" value="ECO:0007669"/>
    <property type="project" value="UniProtKB-KW"/>
</dbReference>
<keyword evidence="3" id="KW-0240">DNA-directed RNA polymerase</keyword>
<evidence type="ECO:0000256" key="2">
    <source>
        <dbReference type="ARBA" id="ARBA00012418"/>
    </source>
</evidence>
<dbReference type="InterPro" id="IPR036312">
    <property type="entry name" value="Bifun_inhib/LTP/seed_sf"/>
</dbReference>